<proteinExistence type="predicted"/>
<dbReference type="Proteomes" id="UP001232445">
    <property type="component" value="Unassembled WGS sequence"/>
</dbReference>
<evidence type="ECO:0000256" key="4">
    <source>
        <dbReference type="ARBA" id="ARBA00022989"/>
    </source>
</evidence>
<evidence type="ECO:0000256" key="6">
    <source>
        <dbReference type="SAM" id="Phobius"/>
    </source>
</evidence>
<dbReference type="InterPro" id="IPR018076">
    <property type="entry name" value="T2SS_GspF_dom"/>
</dbReference>
<comment type="caution">
    <text evidence="8">The sequence shown here is derived from an EMBL/GenBank/DDBJ whole genome shotgun (WGS) entry which is preliminary data.</text>
</comment>
<keyword evidence="5 6" id="KW-0472">Membrane</keyword>
<keyword evidence="2" id="KW-1003">Cell membrane</keyword>
<evidence type="ECO:0000256" key="3">
    <source>
        <dbReference type="ARBA" id="ARBA00022692"/>
    </source>
</evidence>
<dbReference type="Pfam" id="PF00482">
    <property type="entry name" value="T2SSF"/>
    <property type="match status" value="1"/>
</dbReference>
<feature type="transmembrane region" description="Helical" evidence="6">
    <location>
        <begin position="251"/>
        <end position="275"/>
    </location>
</feature>
<accession>A0ABU0CS74</accession>
<protein>
    <submittedName>
        <fullName evidence="8">Tight adherence protein B</fullName>
    </submittedName>
</protein>
<reference evidence="8 9" key="1">
    <citation type="submission" date="2023-07" db="EMBL/GenBank/DDBJ databases">
        <title>Genomic Encyclopedia of Type Strains, Phase IV (KMG-IV): sequencing the most valuable type-strain genomes for metagenomic binning, comparative biology and taxonomic classification.</title>
        <authorList>
            <person name="Goeker M."/>
        </authorList>
    </citation>
    <scope>NUCLEOTIDE SEQUENCE [LARGE SCALE GENOMIC DNA]</scope>
    <source>
        <strain evidence="8 9">DSM 17740</strain>
    </source>
</reference>
<dbReference type="EMBL" id="JAUSUQ010000002">
    <property type="protein sequence ID" value="MDQ0337877.1"/>
    <property type="molecule type" value="Genomic_DNA"/>
</dbReference>
<evidence type="ECO:0000256" key="5">
    <source>
        <dbReference type="ARBA" id="ARBA00023136"/>
    </source>
</evidence>
<evidence type="ECO:0000256" key="2">
    <source>
        <dbReference type="ARBA" id="ARBA00022475"/>
    </source>
</evidence>
<dbReference type="Gene3D" id="1.20.81.30">
    <property type="entry name" value="Type II secretion system (T2SS), domain F"/>
    <property type="match status" value="1"/>
</dbReference>
<organism evidence="8 9">
    <name type="scientific">Caldalkalibacillus uzonensis</name>
    <dbReference type="NCBI Taxonomy" id="353224"/>
    <lineage>
        <taxon>Bacteria</taxon>
        <taxon>Bacillati</taxon>
        <taxon>Bacillota</taxon>
        <taxon>Bacilli</taxon>
        <taxon>Bacillales</taxon>
        <taxon>Bacillaceae</taxon>
        <taxon>Caldalkalibacillus</taxon>
    </lineage>
</organism>
<feature type="transmembrane region" description="Helical" evidence="6">
    <location>
        <begin position="6"/>
        <end position="23"/>
    </location>
</feature>
<dbReference type="InterPro" id="IPR042094">
    <property type="entry name" value="T2SS_GspF_sf"/>
</dbReference>
<evidence type="ECO:0000256" key="1">
    <source>
        <dbReference type="ARBA" id="ARBA00004651"/>
    </source>
</evidence>
<feature type="transmembrane region" description="Helical" evidence="6">
    <location>
        <begin position="102"/>
        <end position="124"/>
    </location>
</feature>
<keyword evidence="4 6" id="KW-1133">Transmembrane helix</keyword>
<dbReference type="PANTHER" id="PTHR35007:SF1">
    <property type="entry name" value="PILUS ASSEMBLY PROTEIN"/>
    <property type="match status" value="1"/>
</dbReference>
<gene>
    <name evidence="8" type="ORF">J2S00_000660</name>
</gene>
<comment type="subcellular location">
    <subcellularLocation>
        <location evidence="1">Cell membrane</location>
        <topology evidence="1">Multi-pass membrane protein</topology>
    </subcellularLocation>
</comment>
<keyword evidence="9" id="KW-1185">Reference proteome</keyword>
<feature type="domain" description="Type II secretion system protein GspF" evidence="7">
    <location>
        <begin position="143"/>
        <end position="267"/>
    </location>
</feature>
<feature type="transmembrane region" description="Helical" evidence="6">
    <location>
        <begin position="281"/>
        <end position="301"/>
    </location>
</feature>
<dbReference type="PANTHER" id="PTHR35007">
    <property type="entry name" value="INTEGRAL MEMBRANE PROTEIN-RELATED"/>
    <property type="match status" value="1"/>
</dbReference>
<dbReference type="RefSeq" id="WP_307335344.1">
    <property type="nucleotide sequence ID" value="NZ_JAUSUQ010000002.1"/>
</dbReference>
<evidence type="ECO:0000313" key="9">
    <source>
        <dbReference type="Proteomes" id="UP001232445"/>
    </source>
</evidence>
<feature type="transmembrane region" description="Helical" evidence="6">
    <location>
        <begin position="79"/>
        <end position="96"/>
    </location>
</feature>
<sequence length="309" mass="34881">MGLIYLALSTSILIVCVSIYYALQYRQSKKASKRVRCWFEDGETKRKSFIFIIGDKYDQSELSESLRDKLTKANINMKASEYAGICVLIFLVLWAVNHFILALLFPLDMVLAHVLVWGGSTLFLKSRQNKRSQAFNQQLPDICRMMANTVKAGLTLQQGIDMVAKELKEPAGSEFAKMTHELRLGDSFDEVMNRFKGRIVSKELQIFVNTILIQRRVGGNLAEVLNLMAETLEERARIHKEIDAITAESRYVAFILPVLPVVMALMLNLLIPGFLNPLFTPLGLILLAVVGGIQLISFLLIRKISTIRV</sequence>
<evidence type="ECO:0000259" key="7">
    <source>
        <dbReference type="Pfam" id="PF00482"/>
    </source>
</evidence>
<name>A0ABU0CS74_9BACI</name>
<keyword evidence="3 6" id="KW-0812">Transmembrane</keyword>
<evidence type="ECO:0000313" key="8">
    <source>
        <dbReference type="EMBL" id="MDQ0337877.1"/>
    </source>
</evidence>